<protein>
    <submittedName>
        <fullName evidence="1">Methyltransferase domain protein</fullName>
    </submittedName>
</protein>
<dbReference type="OrthoDB" id="5522265at2"/>
<dbReference type="Proteomes" id="UP000181901">
    <property type="component" value="Unassembled WGS sequence"/>
</dbReference>
<keyword evidence="1" id="KW-0489">Methyltransferase</keyword>
<proteinExistence type="predicted"/>
<dbReference type="GO" id="GO:0008168">
    <property type="term" value="F:methyltransferase activity"/>
    <property type="evidence" value="ECO:0007669"/>
    <property type="project" value="UniProtKB-KW"/>
</dbReference>
<accession>A0A1J5MTA9</accession>
<keyword evidence="2" id="KW-1185">Reference proteome</keyword>
<dbReference type="SUPFAM" id="SSF53335">
    <property type="entry name" value="S-adenosyl-L-methionine-dependent methyltransferases"/>
    <property type="match status" value="1"/>
</dbReference>
<evidence type="ECO:0000313" key="1">
    <source>
        <dbReference type="EMBL" id="OIQ49242.1"/>
    </source>
</evidence>
<name>A0A1J5MTA9_9BACT</name>
<dbReference type="Pfam" id="PF13489">
    <property type="entry name" value="Methyltransf_23"/>
    <property type="match status" value="1"/>
</dbReference>
<dbReference type="AlphaFoldDB" id="A0A1J5MTA9"/>
<comment type="caution">
    <text evidence="1">The sequence shown here is derived from an EMBL/GenBank/DDBJ whole genome shotgun (WGS) entry which is preliminary data.</text>
</comment>
<gene>
    <name evidence="1" type="ORF">BerOc1_01166</name>
</gene>
<organism evidence="1 2">
    <name type="scientific">Pseudodesulfovibrio hydrargyri</name>
    <dbReference type="NCBI Taxonomy" id="2125990"/>
    <lineage>
        <taxon>Bacteria</taxon>
        <taxon>Pseudomonadati</taxon>
        <taxon>Thermodesulfobacteriota</taxon>
        <taxon>Desulfovibrionia</taxon>
        <taxon>Desulfovibrionales</taxon>
        <taxon>Desulfovibrionaceae</taxon>
    </lineage>
</organism>
<dbReference type="EMBL" id="LKAQ01000004">
    <property type="protein sequence ID" value="OIQ49242.1"/>
    <property type="molecule type" value="Genomic_DNA"/>
</dbReference>
<dbReference type="Gene3D" id="3.40.50.150">
    <property type="entry name" value="Vaccinia Virus protein VP39"/>
    <property type="match status" value="2"/>
</dbReference>
<evidence type="ECO:0000313" key="2">
    <source>
        <dbReference type="Proteomes" id="UP000181901"/>
    </source>
</evidence>
<sequence>MLRQYKELHSESKGYGTSSLAFFDEVCDIIKNKKVASVLDYGCGKGLLSDALAKEFPDIVFYRYDPGMQTFRELPKDKVDLVICTDVIEHVPGEKIDDFLQTVSSFSQDAYFNISCRLATKLLKNGENAHCSVYPPRWWHAKLKQFYKRVIEIPTNDLTAGAFVTFEYESKMSLEEENAPVLYIPEKKNLY</sequence>
<dbReference type="GO" id="GO:0032259">
    <property type="term" value="P:methylation"/>
    <property type="evidence" value="ECO:0007669"/>
    <property type="project" value="UniProtKB-KW"/>
</dbReference>
<reference evidence="1 2" key="1">
    <citation type="submission" date="2015-09" db="EMBL/GenBank/DDBJ databases">
        <title>Genome of Desulfovibrio dechloracetivorans BerOc1, a mercury methylating strain isolated from highly hydrocarbons and metals contaminated coastal sediments.</title>
        <authorList>
            <person name="Goni Urriza M."/>
            <person name="Gassie C."/>
            <person name="Bouchez O."/>
            <person name="Klopp C."/>
            <person name="Ranchou-Peyruse A."/>
            <person name="Remy G."/>
        </authorList>
    </citation>
    <scope>NUCLEOTIDE SEQUENCE [LARGE SCALE GENOMIC DNA]</scope>
    <source>
        <strain evidence="1 2">BerOc1</strain>
    </source>
</reference>
<dbReference type="RefSeq" id="WP_071544787.1">
    <property type="nucleotide sequence ID" value="NZ_LKAQ01000004.1"/>
</dbReference>
<keyword evidence="1" id="KW-0808">Transferase</keyword>
<dbReference type="InterPro" id="IPR029063">
    <property type="entry name" value="SAM-dependent_MTases_sf"/>
</dbReference>